<keyword evidence="2" id="KW-1185">Reference proteome</keyword>
<gene>
    <name evidence="1" type="ORF">ATANTOWER_019314</name>
</gene>
<dbReference type="Proteomes" id="UP001345963">
    <property type="component" value="Unassembled WGS sequence"/>
</dbReference>
<accession>A0ABU7C6X1</accession>
<sequence>MWPIPGRIKGTRRPDQGQHHAALLAAILFGVDETCPKMAASLLVVISFSNTPTVCDTELPLASTWIHRRIRSKKNISKSCVKKEKHAVQALQVDLLLLSTAAIPALAASSTNISASLWWNHFYCIHPIINFMALKRRGRAASLSLPSVCLKMRRVCSCCCKHHGDALLTELEIFPLGFNNWFHLVDVLYEF</sequence>
<evidence type="ECO:0000313" key="1">
    <source>
        <dbReference type="EMBL" id="MED6257334.1"/>
    </source>
</evidence>
<protein>
    <submittedName>
        <fullName evidence="1">Uncharacterized protein</fullName>
    </submittedName>
</protein>
<evidence type="ECO:0000313" key="2">
    <source>
        <dbReference type="Proteomes" id="UP001345963"/>
    </source>
</evidence>
<comment type="caution">
    <text evidence="1">The sequence shown here is derived from an EMBL/GenBank/DDBJ whole genome shotgun (WGS) entry which is preliminary data.</text>
</comment>
<proteinExistence type="predicted"/>
<dbReference type="EMBL" id="JAHUTI010079081">
    <property type="protein sequence ID" value="MED6257334.1"/>
    <property type="molecule type" value="Genomic_DNA"/>
</dbReference>
<name>A0ABU7C6X1_9TELE</name>
<reference evidence="1 2" key="1">
    <citation type="submission" date="2021-07" db="EMBL/GenBank/DDBJ databases">
        <authorList>
            <person name="Palmer J.M."/>
        </authorList>
    </citation>
    <scope>NUCLEOTIDE SEQUENCE [LARGE SCALE GENOMIC DNA]</scope>
    <source>
        <strain evidence="1 2">AT_MEX2019</strain>
        <tissue evidence="1">Muscle</tissue>
    </source>
</reference>
<organism evidence="1 2">
    <name type="scientific">Ataeniobius toweri</name>
    <dbReference type="NCBI Taxonomy" id="208326"/>
    <lineage>
        <taxon>Eukaryota</taxon>
        <taxon>Metazoa</taxon>
        <taxon>Chordata</taxon>
        <taxon>Craniata</taxon>
        <taxon>Vertebrata</taxon>
        <taxon>Euteleostomi</taxon>
        <taxon>Actinopterygii</taxon>
        <taxon>Neopterygii</taxon>
        <taxon>Teleostei</taxon>
        <taxon>Neoteleostei</taxon>
        <taxon>Acanthomorphata</taxon>
        <taxon>Ovalentaria</taxon>
        <taxon>Atherinomorphae</taxon>
        <taxon>Cyprinodontiformes</taxon>
        <taxon>Goodeidae</taxon>
        <taxon>Ataeniobius</taxon>
    </lineage>
</organism>